<dbReference type="RefSeq" id="WP_190694414.1">
    <property type="nucleotide sequence ID" value="NZ_JAMPKX010000001.1"/>
</dbReference>
<gene>
    <name evidence="2" type="ORF">NC992_04240</name>
</gene>
<feature type="transmembrane region" description="Helical" evidence="1">
    <location>
        <begin position="155"/>
        <end position="176"/>
    </location>
</feature>
<reference evidence="2 3" key="1">
    <citation type="submission" date="2022-04" db="EMBL/GenBank/DDBJ databases">
        <title>Positive selection, recombination, and allopatry shape intraspecific diversity of widespread and dominant cyanobacteria.</title>
        <authorList>
            <person name="Wei J."/>
            <person name="Shu W."/>
            <person name="Hu C."/>
        </authorList>
    </citation>
    <scope>NUCLEOTIDE SEQUENCE [LARGE SCALE GENOMIC DNA]</scope>
    <source>
        <strain evidence="2 3">DQ-A4</strain>
    </source>
</reference>
<protein>
    <submittedName>
        <fullName evidence="2">DUF4079 domain-containing protein</fullName>
    </submittedName>
</protein>
<organism evidence="2 3">
    <name type="scientific">Leptolyngbya subtilissima DQ-A4</name>
    <dbReference type="NCBI Taxonomy" id="2933933"/>
    <lineage>
        <taxon>Bacteria</taxon>
        <taxon>Bacillati</taxon>
        <taxon>Cyanobacteriota</taxon>
        <taxon>Cyanophyceae</taxon>
        <taxon>Leptolyngbyales</taxon>
        <taxon>Leptolyngbyaceae</taxon>
        <taxon>Leptolyngbya group</taxon>
        <taxon>Leptolyngbya</taxon>
    </lineage>
</organism>
<sequence>MLDAPDLLRLLHPFLAVTVVMPLIGVAVYFAVQTRQRRLAVADKAKTTISPVVGKEHVRVGQWLSGAVVSLVLLGLAHPIFKTLSQENVWAEDLFRGVFVVAMYAFTLGALVLLYRSSSRVWRGTFATLTGMGLWLVGMQPGVFRRGYEWPVSHFYLGMTAAMLMIFALATLPEIYKSKSWRLTHAALNTVAVLLFISQGITGVRDLLEIPLQWQEPFIYQCDFENKSC</sequence>
<feature type="transmembrane region" description="Helical" evidence="1">
    <location>
        <begin position="126"/>
        <end position="143"/>
    </location>
</feature>
<keyword evidence="1" id="KW-0472">Membrane</keyword>
<feature type="transmembrane region" description="Helical" evidence="1">
    <location>
        <begin position="93"/>
        <end position="114"/>
    </location>
</feature>
<feature type="transmembrane region" description="Helical" evidence="1">
    <location>
        <begin position="63"/>
        <end position="81"/>
    </location>
</feature>
<name>A0ABV0JZZ1_9CYAN</name>
<keyword evidence="1" id="KW-1133">Transmembrane helix</keyword>
<dbReference type="InterPro" id="IPR025067">
    <property type="entry name" value="DUF4079"/>
</dbReference>
<feature type="transmembrane region" description="Helical" evidence="1">
    <location>
        <begin position="12"/>
        <end position="32"/>
    </location>
</feature>
<proteinExistence type="predicted"/>
<dbReference type="Proteomes" id="UP001482513">
    <property type="component" value="Unassembled WGS sequence"/>
</dbReference>
<evidence type="ECO:0000313" key="3">
    <source>
        <dbReference type="Proteomes" id="UP001482513"/>
    </source>
</evidence>
<dbReference type="Pfam" id="PF13301">
    <property type="entry name" value="DUF4079"/>
    <property type="match status" value="1"/>
</dbReference>
<dbReference type="EMBL" id="JAMPKX010000001">
    <property type="protein sequence ID" value="MEP0946076.1"/>
    <property type="molecule type" value="Genomic_DNA"/>
</dbReference>
<accession>A0ABV0JZZ1</accession>
<evidence type="ECO:0000313" key="2">
    <source>
        <dbReference type="EMBL" id="MEP0946076.1"/>
    </source>
</evidence>
<evidence type="ECO:0000256" key="1">
    <source>
        <dbReference type="SAM" id="Phobius"/>
    </source>
</evidence>
<keyword evidence="3" id="KW-1185">Reference proteome</keyword>
<keyword evidence="1" id="KW-0812">Transmembrane</keyword>
<comment type="caution">
    <text evidence="2">The sequence shown here is derived from an EMBL/GenBank/DDBJ whole genome shotgun (WGS) entry which is preliminary data.</text>
</comment>